<name>Q2Z0D8_9BACT</name>
<evidence type="ECO:0000313" key="2">
    <source>
        <dbReference type="EMBL" id="CAI78462.1"/>
    </source>
</evidence>
<dbReference type="AlphaFoldDB" id="Q2Z0D8"/>
<dbReference type="EMBL" id="AJ937760">
    <property type="protein sequence ID" value="CAI78462.1"/>
    <property type="molecule type" value="Genomic_DNA"/>
</dbReference>
<proteinExistence type="predicted"/>
<reference evidence="2" key="1">
    <citation type="journal article" date="2005" name="Environ. Microbiol.">
        <title>Lateral gene transfer and phylogenetic assignment of environmental fosmid clones.</title>
        <authorList>
            <person name="Nesbo C.L."/>
            <person name="Boucher Y."/>
            <person name="Dlutek M."/>
            <person name="Doolittle F.W."/>
        </authorList>
    </citation>
    <scope>NUCLEOTIDE SEQUENCE</scope>
</reference>
<organism evidence="2">
    <name type="scientific">uncultured Latescibacterota bacterium</name>
    <dbReference type="NCBI Taxonomy" id="199737"/>
    <lineage>
        <taxon>Bacteria</taxon>
        <taxon>Pseudomonadati</taxon>
        <taxon>Candidatus Latescibacterota</taxon>
        <taxon>environmental samples</taxon>
    </lineage>
</organism>
<evidence type="ECO:0008006" key="3">
    <source>
        <dbReference type="Google" id="ProtNLM"/>
    </source>
</evidence>
<protein>
    <recommendedName>
        <fullName evidence="3">DUF5683 domain-containing protein</fullName>
    </recommendedName>
</protein>
<evidence type="ECO:0000256" key="1">
    <source>
        <dbReference type="SAM" id="MobiDB-lite"/>
    </source>
</evidence>
<accession>Q2Z0D8</accession>
<feature type="region of interest" description="Disordered" evidence="1">
    <location>
        <begin position="59"/>
        <end position="90"/>
    </location>
</feature>
<sequence length="408" mass="44766">MRPVPVPPAGRVRNAGVLRGHRQVRHLLAMVEHGGRRDVRRVGRLQHDRPGVARLVLRHSRRQQSSPEAGPLRHDGRVSQPRGCGGGRLSLGQVGGIGALRFRRRPRPRVRRRRRRRRAPLRAHGEVLMTNRRVFVASVVALALVATASAAATAGGRPESAPEREYLGARLTGSGLSLSDDTPVRDIEPALRAGSSGGAGDTKNPMVAFLLSCVIPGWGEIYAGDTTRGRWFMASEAAIWAGYGTFRIQEGLRIDDYEEFAQIFAGASSGADADYLSHMGDYIRSEGDNSYNQSVRREARSLFPDDLEAQAAYLAENGYFGDLAWDWGSKDRFYEYRELRLAASRSDRNAFYMTGLALLNRALSAIDGAWMARRHNAGLSGEPGTRFSVVPQFSDGDVGARATLEVSF</sequence>